<feature type="transmembrane region" description="Helical" evidence="1">
    <location>
        <begin position="147"/>
        <end position="164"/>
    </location>
</feature>
<protein>
    <submittedName>
        <fullName evidence="2">Uncharacterized protein</fullName>
    </submittedName>
</protein>
<reference evidence="2 3" key="1">
    <citation type="submission" date="2016-05" db="EMBL/GenBank/DDBJ databases">
        <title>A degradative enzymes factory behind the ericoid mycorrhizal symbiosis.</title>
        <authorList>
            <consortium name="DOE Joint Genome Institute"/>
            <person name="Martino E."/>
            <person name="Morin E."/>
            <person name="Grelet G."/>
            <person name="Kuo A."/>
            <person name="Kohler A."/>
            <person name="Daghino S."/>
            <person name="Barry K."/>
            <person name="Choi C."/>
            <person name="Cichocki N."/>
            <person name="Clum A."/>
            <person name="Copeland A."/>
            <person name="Hainaut M."/>
            <person name="Haridas S."/>
            <person name="Labutti K."/>
            <person name="Lindquist E."/>
            <person name="Lipzen A."/>
            <person name="Khouja H.-R."/>
            <person name="Murat C."/>
            <person name="Ohm R."/>
            <person name="Olson A."/>
            <person name="Spatafora J."/>
            <person name="Veneault-Fourrey C."/>
            <person name="Henrissat B."/>
            <person name="Grigoriev I."/>
            <person name="Martin F."/>
            <person name="Perotto S."/>
        </authorList>
    </citation>
    <scope>NUCLEOTIDE SEQUENCE [LARGE SCALE GENOMIC DNA]</scope>
    <source>
        <strain evidence="2 3">UAMH 7357</strain>
    </source>
</reference>
<dbReference type="Proteomes" id="UP000235672">
    <property type="component" value="Unassembled WGS sequence"/>
</dbReference>
<sequence length="254" mass="29547">MAFAWVRSFAVKHMLKRRTLAVLLLCMLSCVLIKYRTLAGSVAFMVFYICINNGVFTPQSVRVLCFRFAVEFEHRWPVLMRSSDDLKLLSSPASRALFILLGPGSTLVLPIVEYLIKGKRNISPIGIFSQTAEHITTTIDKIFGKKWLILIGISLYIASLWWLIGRMPYFKFMKCGLSAPQCSEHDLQRYKHALRYGFLTTNPLTKFKTGRKWTSCEPRRFGRWRKHRYRKEGKLCQRLRKASRVRARRSTCVN</sequence>
<name>A0A2J6PZG6_9HELO</name>
<organism evidence="2 3">
    <name type="scientific">Hyaloscypha hepaticicola</name>
    <dbReference type="NCBI Taxonomy" id="2082293"/>
    <lineage>
        <taxon>Eukaryota</taxon>
        <taxon>Fungi</taxon>
        <taxon>Dikarya</taxon>
        <taxon>Ascomycota</taxon>
        <taxon>Pezizomycotina</taxon>
        <taxon>Leotiomycetes</taxon>
        <taxon>Helotiales</taxon>
        <taxon>Hyaloscyphaceae</taxon>
        <taxon>Hyaloscypha</taxon>
    </lineage>
</organism>
<proteinExistence type="predicted"/>
<keyword evidence="3" id="KW-1185">Reference proteome</keyword>
<gene>
    <name evidence="2" type="ORF">NA56DRAFT_705595</name>
</gene>
<evidence type="ECO:0000256" key="1">
    <source>
        <dbReference type="SAM" id="Phobius"/>
    </source>
</evidence>
<keyword evidence="1" id="KW-1133">Transmembrane helix</keyword>
<evidence type="ECO:0000313" key="2">
    <source>
        <dbReference type="EMBL" id="PMD19422.1"/>
    </source>
</evidence>
<accession>A0A2J6PZG6</accession>
<dbReference type="AlphaFoldDB" id="A0A2J6PZG6"/>
<evidence type="ECO:0000313" key="3">
    <source>
        <dbReference type="Proteomes" id="UP000235672"/>
    </source>
</evidence>
<feature type="transmembrane region" description="Helical" evidence="1">
    <location>
        <begin position="96"/>
        <end position="116"/>
    </location>
</feature>
<dbReference type="EMBL" id="KZ613489">
    <property type="protein sequence ID" value="PMD19422.1"/>
    <property type="molecule type" value="Genomic_DNA"/>
</dbReference>
<keyword evidence="1" id="KW-0472">Membrane</keyword>
<keyword evidence="1" id="KW-0812">Transmembrane</keyword>